<comment type="similarity">
    <text evidence="1">Belongs to the short-chain dehydrogenases/reductases (SDR) family.</text>
</comment>
<dbReference type="SUPFAM" id="SSF51735">
    <property type="entry name" value="NAD(P)-binding Rossmann-fold domains"/>
    <property type="match status" value="1"/>
</dbReference>
<dbReference type="PANTHER" id="PTHR43477">
    <property type="entry name" value="DIHYDROANTICAPSIN 7-DEHYDROGENASE"/>
    <property type="match status" value="1"/>
</dbReference>
<dbReference type="AlphaFoldDB" id="A0A0U1NZB6"/>
<protein>
    <submittedName>
        <fullName evidence="3">Short chain dehydrogenase</fullName>
    </submittedName>
</protein>
<evidence type="ECO:0000256" key="2">
    <source>
        <dbReference type="ARBA" id="ARBA00023002"/>
    </source>
</evidence>
<dbReference type="PRINTS" id="PR00081">
    <property type="entry name" value="GDHRDH"/>
</dbReference>
<keyword evidence="2" id="KW-0560">Oxidoreductase</keyword>
<dbReference type="NCBIfam" id="NF005754">
    <property type="entry name" value="PRK07578.1"/>
    <property type="match status" value="1"/>
</dbReference>
<evidence type="ECO:0000313" key="3">
    <source>
        <dbReference type="EMBL" id="CRK83326.1"/>
    </source>
</evidence>
<dbReference type="STRING" id="1499688.BN000_03290"/>
<dbReference type="InterPro" id="IPR036291">
    <property type="entry name" value="NAD(P)-bd_dom_sf"/>
</dbReference>
<dbReference type="Gene3D" id="3.40.50.720">
    <property type="entry name" value="NAD(P)-binding Rossmann-like Domain"/>
    <property type="match status" value="1"/>
</dbReference>
<evidence type="ECO:0000256" key="1">
    <source>
        <dbReference type="ARBA" id="ARBA00006484"/>
    </source>
</evidence>
<accession>A0A0U1NZB6</accession>
<dbReference type="GO" id="GO:0016491">
    <property type="term" value="F:oxidoreductase activity"/>
    <property type="evidence" value="ECO:0007669"/>
    <property type="project" value="UniProtKB-KW"/>
</dbReference>
<reference evidence="4" key="1">
    <citation type="submission" date="2015-05" db="EMBL/GenBank/DDBJ databases">
        <authorList>
            <person name="Urmite Genomes"/>
        </authorList>
    </citation>
    <scope>NUCLEOTIDE SEQUENCE [LARGE SCALE GENOMIC DNA]</scope>
    <source>
        <strain evidence="4">LF1</strain>
    </source>
</reference>
<proteinExistence type="inferred from homology"/>
<gene>
    <name evidence="3" type="ORF">BN000_03290</name>
</gene>
<dbReference type="EMBL" id="CVRB01000003">
    <property type="protein sequence ID" value="CRK83326.1"/>
    <property type="molecule type" value="Genomic_DNA"/>
</dbReference>
<organism evidence="3 4">
    <name type="scientific">Neobacillus massiliamazoniensis</name>
    <dbReference type="NCBI Taxonomy" id="1499688"/>
    <lineage>
        <taxon>Bacteria</taxon>
        <taxon>Bacillati</taxon>
        <taxon>Bacillota</taxon>
        <taxon>Bacilli</taxon>
        <taxon>Bacillales</taxon>
        <taxon>Bacillaceae</taxon>
        <taxon>Neobacillus</taxon>
    </lineage>
</organism>
<dbReference type="CDD" id="cd11731">
    <property type="entry name" value="Lin1944_like_SDR_c"/>
    <property type="match status" value="1"/>
</dbReference>
<dbReference type="PANTHER" id="PTHR43477:SF1">
    <property type="entry name" value="DIHYDROANTICAPSIN 7-DEHYDROGENASE"/>
    <property type="match status" value="1"/>
</dbReference>
<dbReference type="OrthoDB" id="9787486at2"/>
<dbReference type="Proteomes" id="UP000199087">
    <property type="component" value="Unassembled WGS sequence"/>
</dbReference>
<dbReference type="InterPro" id="IPR051122">
    <property type="entry name" value="SDR_DHRS6-like"/>
</dbReference>
<name>A0A0U1NZB6_9BACI</name>
<dbReference type="Pfam" id="PF13561">
    <property type="entry name" value="adh_short_C2"/>
    <property type="match status" value="1"/>
</dbReference>
<sequence length="202" mass="21315">MKVLIIGGTGTVGKAVIEELNGRHEIIVASRTGGDIQVDIENEASIVEMYKKLPKLDAVVVTTGGRGGHVAPLTEMSVEDYRVGLDSKLLGQVNVVLKGIEFMNEGGSFTLIGGASGAQDVVPQLSNFFMVNAALEGFVTAAATELPKSLRINAVCPTVITESMPAFGSYFRGFSSVPSREIAMAFSKSIEGVQTGQNYNLS</sequence>
<keyword evidence="4" id="KW-1185">Reference proteome</keyword>
<dbReference type="InterPro" id="IPR002347">
    <property type="entry name" value="SDR_fam"/>
</dbReference>
<evidence type="ECO:0000313" key="4">
    <source>
        <dbReference type="Proteomes" id="UP000199087"/>
    </source>
</evidence>